<reference evidence="18" key="2">
    <citation type="submission" date="2013-10" db="EMBL/GenBank/DDBJ databases">
        <authorList>
            <person name="Aslett M."/>
        </authorList>
    </citation>
    <scope>NUCLEOTIDE SEQUENCE [LARGE SCALE GENOMIC DNA]</scope>
    <source>
        <strain evidence="18">Weybridge</strain>
    </source>
</reference>
<evidence type="ECO:0000256" key="11">
    <source>
        <dbReference type="ARBA" id="ARBA00023175"/>
    </source>
</evidence>
<dbReference type="Gene3D" id="1.10.287.2620">
    <property type="match status" value="1"/>
</dbReference>
<dbReference type="RefSeq" id="XP_013338355.1">
    <property type="nucleotide sequence ID" value="XM_013482901.1"/>
</dbReference>
<evidence type="ECO:0000256" key="6">
    <source>
        <dbReference type="ARBA" id="ARBA00022737"/>
    </source>
</evidence>
<dbReference type="OMA" id="SWPAYID"/>
<dbReference type="EMBL" id="HG722192">
    <property type="protein sequence ID" value="CDJ61705.1"/>
    <property type="molecule type" value="Genomic_DNA"/>
</dbReference>
<keyword evidence="4" id="KW-0963">Cytoplasm</keyword>
<keyword evidence="6" id="KW-0677">Repeat</keyword>
<keyword evidence="14" id="KW-0732">Signal</keyword>
<dbReference type="GO" id="GO:0051959">
    <property type="term" value="F:dynein light intermediate chain binding"/>
    <property type="evidence" value="ECO:0007669"/>
    <property type="project" value="InterPro"/>
</dbReference>
<name>U6MJ78_EIMMA</name>
<keyword evidence="3" id="KW-0880">Kelch repeat</keyword>
<evidence type="ECO:0000256" key="13">
    <source>
        <dbReference type="SAM" id="MobiDB-lite"/>
    </source>
</evidence>
<keyword evidence="8" id="KW-0067">ATP-binding</keyword>
<feature type="signal peptide" evidence="14">
    <location>
        <begin position="1"/>
        <end position="16"/>
    </location>
</feature>
<evidence type="ECO:0000256" key="12">
    <source>
        <dbReference type="ARBA" id="ARBA00023212"/>
    </source>
</evidence>
<evidence type="ECO:0000256" key="4">
    <source>
        <dbReference type="ARBA" id="ARBA00022490"/>
    </source>
</evidence>
<dbReference type="FunFam" id="3.40.50.300:FF:001275">
    <property type="entry name" value="Dynein heavy chain, putative"/>
    <property type="match status" value="1"/>
</dbReference>
<dbReference type="FunFam" id="1.20.140.100:FF:000001">
    <property type="entry name" value="dynein heavy chain 17, axonemal"/>
    <property type="match status" value="1"/>
</dbReference>
<keyword evidence="12" id="KW-0206">Cytoskeleton</keyword>
<dbReference type="Gene3D" id="3.40.50.300">
    <property type="entry name" value="P-loop containing nucleotide triphosphate hydrolases"/>
    <property type="match status" value="2"/>
</dbReference>
<evidence type="ECO:0000259" key="15">
    <source>
        <dbReference type="Pfam" id="PF08393"/>
    </source>
</evidence>
<dbReference type="GeneID" id="25338388"/>
<dbReference type="SUPFAM" id="SSF52540">
    <property type="entry name" value="P-loop containing nucleoside triphosphate hydrolases"/>
    <property type="match status" value="2"/>
</dbReference>
<dbReference type="GO" id="GO:0045505">
    <property type="term" value="F:dynein intermediate chain binding"/>
    <property type="evidence" value="ECO:0007669"/>
    <property type="project" value="InterPro"/>
</dbReference>
<keyword evidence="5" id="KW-0493">Microtubule</keyword>
<evidence type="ECO:0008006" key="20">
    <source>
        <dbReference type="Google" id="ProtNLM"/>
    </source>
</evidence>
<accession>U6MJ78</accession>
<dbReference type="PANTHER" id="PTHR45703">
    <property type="entry name" value="DYNEIN HEAVY CHAIN"/>
    <property type="match status" value="1"/>
</dbReference>
<dbReference type="PANTHER" id="PTHR45703:SF8">
    <property type="entry name" value="DYNEINS HEAVY CHAIN"/>
    <property type="match status" value="1"/>
</dbReference>
<keyword evidence="9" id="KW-0243">Dynein</keyword>
<dbReference type="Gene3D" id="1.20.58.1120">
    <property type="match status" value="1"/>
</dbReference>
<proteinExistence type="inferred from homology"/>
<dbReference type="Pfam" id="PF08393">
    <property type="entry name" value="DHC_N2"/>
    <property type="match status" value="1"/>
</dbReference>
<dbReference type="OrthoDB" id="424310at2759"/>
<feature type="domain" description="Dynein heavy chain AAA 5 extension" evidence="17">
    <location>
        <begin position="1176"/>
        <end position="1278"/>
    </location>
</feature>
<evidence type="ECO:0000313" key="19">
    <source>
        <dbReference type="Proteomes" id="UP000030763"/>
    </source>
</evidence>
<dbReference type="InterPro" id="IPR041466">
    <property type="entry name" value="Dynein_AAA5_ext"/>
</dbReference>
<dbReference type="InterPro" id="IPR043157">
    <property type="entry name" value="Dynein_AAA1S"/>
</dbReference>
<feature type="domain" description="Dynein heavy chain linker" evidence="15">
    <location>
        <begin position="199"/>
        <end position="594"/>
    </location>
</feature>
<gene>
    <name evidence="18" type="ORF">EMWEY_00044020</name>
</gene>
<keyword evidence="11" id="KW-0505">Motor protein</keyword>
<protein>
    <recommendedName>
        <fullName evidence="20">Dynein heavy chain family protein</fullName>
    </recommendedName>
</protein>
<dbReference type="GO" id="GO:0007018">
    <property type="term" value="P:microtubule-based movement"/>
    <property type="evidence" value="ECO:0007669"/>
    <property type="project" value="InterPro"/>
</dbReference>
<evidence type="ECO:0000256" key="3">
    <source>
        <dbReference type="ARBA" id="ARBA00022441"/>
    </source>
</evidence>
<evidence type="ECO:0000256" key="9">
    <source>
        <dbReference type="ARBA" id="ARBA00023017"/>
    </source>
</evidence>
<keyword evidence="7" id="KW-0547">Nucleotide-binding</keyword>
<feature type="chain" id="PRO_5004673786" description="Dynein heavy chain family protein" evidence="14">
    <location>
        <begin position="17"/>
        <end position="1281"/>
    </location>
</feature>
<dbReference type="GO" id="GO:0030286">
    <property type="term" value="C:dynein complex"/>
    <property type="evidence" value="ECO:0007669"/>
    <property type="project" value="UniProtKB-KW"/>
</dbReference>
<dbReference type="VEuPathDB" id="ToxoDB:EMWEY_00044020"/>
<dbReference type="Gene3D" id="1.10.8.710">
    <property type="match status" value="1"/>
</dbReference>
<reference evidence="18" key="1">
    <citation type="submission" date="2013-10" db="EMBL/GenBank/DDBJ databases">
        <title>Genomic analysis of the causative agents of coccidiosis in chickens.</title>
        <authorList>
            <person name="Reid A.J."/>
            <person name="Blake D."/>
            <person name="Billington K."/>
            <person name="Browne H."/>
            <person name="Dunn M."/>
            <person name="Hung S."/>
            <person name="Kawahara F."/>
            <person name="Miranda-Saavedra D."/>
            <person name="Mourier T."/>
            <person name="Nagra H."/>
            <person name="Otto T.D."/>
            <person name="Rawlings N."/>
            <person name="Sanchez A."/>
            <person name="Sanders M."/>
            <person name="Subramaniam C."/>
            <person name="Tay Y."/>
            <person name="Dear P."/>
            <person name="Doerig C."/>
            <person name="Gruber A."/>
            <person name="Parkinson J."/>
            <person name="Shirley M."/>
            <person name="Wan K.L."/>
            <person name="Berriman M."/>
            <person name="Tomley F."/>
            <person name="Pain A."/>
        </authorList>
    </citation>
    <scope>NUCLEOTIDE SEQUENCE [LARGE SCALE GENOMIC DNA]</scope>
    <source>
        <strain evidence="18">Weybridge</strain>
    </source>
</reference>
<evidence type="ECO:0000256" key="8">
    <source>
        <dbReference type="ARBA" id="ARBA00022840"/>
    </source>
</evidence>
<evidence type="ECO:0000259" key="16">
    <source>
        <dbReference type="Pfam" id="PF12774"/>
    </source>
</evidence>
<feature type="compositionally biased region" description="Basic and acidic residues" evidence="13">
    <location>
        <begin position="31"/>
        <end position="41"/>
    </location>
</feature>
<keyword evidence="10" id="KW-0175">Coiled coil</keyword>
<evidence type="ECO:0000313" key="18">
    <source>
        <dbReference type="EMBL" id="CDJ61705.1"/>
    </source>
</evidence>
<keyword evidence="19" id="KW-1185">Reference proteome</keyword>
<evidence type="ECO:0000256" key="5">
    <source>
        <dbReference type="ARBA" id="ARBA00022701"/>
    </source>
</evidence>
<feature type="region of interest" description="Disordered" evidence="13">
    <location>
        <begin position="18"/>
        <end position="41"/>
    </location>
</feature>
<dbReference type="Gene3D" id="1.20.140.100">
    <property type="entry name" value="Dynein heavy chain, N-terminal domain 2"/>
    <property type="match status" value="1"/>
</dbReference>
<dbReference type="Pfam" id="PF17852">
    <property type="entry name" value="Dynein_AAA_lid"/>
    <property type="match status" value="1"/>
</dbReference>
<dbReference type="InterPro" id="IPR035699">
    <property type="entry name" value="AAA_6"/>
</dbReference>
<evidence type="ECO:0000256" key="1">
    <source>
        <dbReference type="ARBA" id="ARBA00004245"/>
    </source>
</evidence>
<dbReference type="Gene3D" id="1.10.472.130">
    <property type="match status" value="1"/>
</dbReference>
<comment type="similarity">
    <text evidence="2">Belongs to the dynein heavy chain family.</text>
</comment>
<feature type="domain" description="Dynein heavy chain hydrolytic ATP-binding dynein motor region" evidence="16">
    <location>
        <begin position="691"/>
        <end position="1017"/>
    </location>
</feature>
<sequence length="1281" mass="145027">MRHWTLHSTLFAFVCSQQQQVPQEQPDSEEGEVKPAKVKHDDRRSLLDVRQHIKNVDTLKVEHELYLEVLKVALQKLQELGANVDSSNRALKKIGEKRSALEASAEKRSHEMADAFDAEATRTRNAIEELDASVSALQQTQAEECFYSFSTSPTEARARIKDVSERTTELLRTMEALQVPAASFDFPELLSKSRQSLVTMEDELRNVTQFWNVAESMLQQIEEYRGLLWHDVDGVQIEIAVKAMQKSLQKDLKMDKKTDAYQGLLGMLKTWVQIAPLITELRGPYMRDRHWNELLGLAQKSLEISDQTKLSQIEDLNLLAMQGAVEEITDKAKQEEAIEKNLVLLTNTWEAALFVLTPARQPDVNLLSLSEESSELLEEQQMLVQNMMVSKFFATFETEVTKWQKLLATIGDVTQMMREVQRSWTFLENLFLCSEEVKRELPQEAERFVTIDENMKEVLRKGESNSKVKDFCVLPDIATQIDELQKQLSLCEKALNEFMDSKRKTFPRFFFVSSVDLLDILSHGNDPPAVMVHMPKIFQAIQQFDWRDPLPTDKDQTRPVATANSKDDWIKADPAAQATLLVNMASWVVQVEDAFAKMQETPTAMEECMEKHVEELKSAIKLVQGSLTPALRQKIMCIITIDTHGRDIIQRLLDEHANSVDCFQWQSQLKYFWDTQTEEVSIRITDAAFAYGYEYLGNGPRLVVTPLTDRIYVTATQALHLSMGCAPAGPAGTGKTETTKDLASALGKACYVFNCSDQMDYQSMANIFKGLAASGSWGCFDEFNRLVPAVLSVCSVQFKSVVDAIKANAEKFFIQGDETSLDRTCGVFITMNPGYLGRSELPEGLKALFRPITVVVPDLELICENMLMAEGFVEAKELARKFTRLYALCKDLLSRAPHYDWGLRAIKSVLVVAGTFKRQWPELSEQAILMKALRDSNLAKIVADDAKIFQGLLSDLFPGVEPPPQTDTAFSEAVLKVCNEMGLTINDGLALKALQMRDLLAIRMCVFVMGRPASGKSTVWKVLAKTQDALGSKTTIVDINPKSVNTDELYGYVKMSTREWQDGILSKTMRSLGQIPDTLPKWIVLDGDLDANWIESMNSVMDDNRILTLASNERIPLKNHMRMIFEIRDLNFASPATVSRAGIIFVSDTSGEQWRSYVQSWLQRQGWSEATKANVAKLFDKYCPATLEFVERQCKLSVQVYNLQIIVALCNMLEGLYPEEPQAPEFAFVFCLVWAAGGSLQEKDGIDYRRQFNNWWRSEWKVIKFPSKGSIFEYFVDTVSS</sequence>
<dbReference type="GO" id="GO:0005524">
    <property type="term" value="F:ATP binding"/>
    <property type="evidence" value="ECO:0007669"/>
    <property type="project" value="UniProtKB-KW"/>
</dbReference>
<comment type="subcellular location">
    <subcellularLocation>
        <location evidence="1">Cytoplasm</location>
        <location evidence="1">Cytoskeleton</location>
    </subcellularLocation>
</comment>
<dbReference type="InterPro" id="IPR027417">
    <property type="entry name" value="P-loop_NTPase"/>
</dbReference>
<dbReference type="GO" id="GO:0005874">
    <property type="term" value="C:microtubule"/>
    <property type="evidence" value="ECO:0007669"/>
    <property type="project" value="UniProtKB-KW"/>
</dbReference>
<evidence type="ECO:0000256" key="14">
    <source>
        <dbReference type="SAM" id="SignalP"/>
    </source>
</evidence>
<evidence type="ECO:0000256" key="10">
    <source>
        <dbReference type="ARBA" id="ARBA00023054"/>
    </source>
</evidence>
<dbReference type="InterPro" id="IPR042222">
    <property type="entry name" value="Dynein_2_N"/>
</dbReference>
<evidence type="ECO:0000259" key="17">
    <source>
        <dbReference type="Pfam" id="PF17852"/>
    </source>
</evidence>
<dbReference type="FunFam" id="3.40.50.300:FF:000738">
    <property type="entry name" value="Dynein heavy chain axonemal"/>
    <property type="match status" value="1"/>
</dbReference>
<evidence type="ECO:0000256" key="2">
    <source>
        <dbReference type="ARBA" id="ARBA00008887"/>
    </source>
</evidence>
<dbReference type="Pfam" id="PF12774">
    <property type="entry name" value="AAA_6"/>
    <property type="match status" value="1"/>
</dbReference>
<dbReference type="InterPro" id="IPR013602">
    <property type="entry name" value="Dynein_heavy_linker"/>
</dbReference>
<dbReference type="Proteomes" id="UP000030763">
    <property type="component" value="Unassembled WGS sequence"/>
</dbReference>
<organism evidence="18 19">
    <name type="scientific">Eimeria maxima</name>
    <name type="common">Coccidian parasite</name>
    <dbReference type="NCBI Taxonomy" id="5804"/>
    <lineage>
        <taxon>Eukaryota</taxon>
        <taxon>Sar</taxon>
        <taxon>Alveolata</taxon>
        <taxon>Apicomplexa</taxon>
        <taxon>Conoidasida</taxon>
        <taxon>Coccidia</taxon>
        <taxon>Eucoccidiorida</taxon>
        <taxon>Eimeriorina</taxon>
        <taxon>Eimeriidae</taxon>
        <taxon>Eimeria</taxon>
    </lineage>
</organism>
<evidence type="ECO:0000256" key="7">
    <source>
        <dbReference type="ARBA" id="ARBA00022741"/>
    </source>
</evidence>
<dbReference type="FunFam" id="1.10.8.710:FF:000007">
    <property type="entry name" value="Putative dynein heavy chain"/>
    <property type="match status" value="1"/>
</dbReference>
<dbReference type="InterPro" id="IPR026983">
    <property type="entry name" value="DHC"/>
</dbReference>